<feature type="compositionally biased region" description="Polar residues" evidence="1">
    <location>
        <begin position="35"/>
        <end position="55"/>
    </location>
</feature>
<dbReference type="AlphaFoldDB" id="A0A382ZI29"/>
<organism evidence="2">
    <name type="scientific">marine metagenome</name>
    <dbReference type="NCBI Taxonomy" id="408172"/>
    <lineage>
        <taxon>unclassified sequences</taxon>
        <taxon>metagenomes</taxon>
        <taxon>ecological metagenomes</taxon>
    </lineage>
</organism>
<feature type="region of interest" description="Disordered" evidence="1">
    <location>
        <begin position="26"/>
        <end position="55"/>
    </location>
</feature>
<evidence type="ECO:0000313" key="2">
    <source>
        <dbReference type="EMBL" id="SVD94348.1"/>
    </source>
</evidence>
<evidence type="ECO:0000256" key="1">
    <source>
        <dbReference type="SAM" id="MobiDB-lite"/>
    </source>
</evidence>
<gene>
    <name evidence="2" type="ORF">METZ01_LOCUS447202</name>
</gene>
<reference evidence="2" key="1">
    <citation type="submission" date="2018-05" db="EMBL/GenBank/DDBJ databases">
        <authorList>
            <person name="Lanie J.A."/>
            <person name="Ng W.-L."/>
            <person name="Kazmierczak K.M."/>
            <person name="Andrzejewski T.M."/>
            <person name="Davidsen T.M."/>
            <person name="Wayne K.J."/>
            <person name="Tettelin H."/>
            <person name="Glass J.I."/>
            <person name="Rusch D."/>
            <person name="Podicherti R."/>
            <person name="Tsui H.-C.T."/>
            <person name="Winkler M.E."/>
        </authorList>
    </citation>
    <scope>NUCLEOTIDE SEQUENCE</scope>
</reference>
<dbReference type="EMBL" id="UINC01183544">
    <property type="protein sequence ID" value="SVD94348.1"/>
    <property type="molecule type" value="Genomic_DNA"/>
</dbReference>
<feature type="non-terminal residue" evidence="2">
    <location>
        <position position="1"/>
    </location>
</feature>
<protein>
    <submittedName>
        <fullName evidence="2">Uncharacterized protein</fullName>
    </submittedName>
</protein>
<accession>A0A382ZI29</accession>
<feature type="non-terminal residue" evidence="2">
    <location>
        <position position="55"/>
    </location>
</feature>
<sequence>VTVETKKPPYKAVPHPAVIIASLPGGGCAVKASSRPATDTNSAFPPNDATNPDTR</sequence>
<proteinExistence type="predicted"/>
<name>A0A382ZI29_9ZZZZ</name>